<evidence type="ECO:0000313" key="2">
    <source>
        <dbReference type="Proteomes" id="UP000238312"/>
    </source>
</evidence>
<dbReference type="RefSeq" id="WP_181308800.1">
    <property type="nucleotide sequence ID" value="NZ_PVNG01000041.1"/>
</dbReference>
<gene>
    <name evidence="1" type="ORF">B0I32_14134</name>
</gene>
<dbReference type="EMBL" id="PVNG01000041">
    <property type="protein sequence ID" value="PRX48078.1"/>
    <property type="molecule type" value="Genomic_DNA"/>
</dbReference>
<name>A0A2T0LVY2_9ACTN</name>
<comment type="caution">
    <text evidence="1">The sequence shown here is derived from an EMBL/GenBank/DDBJ whole genome shotgun (WGS) entry which is preliminary data.</text>
</comment>
<protein>
    <submittedName>
        <fullName evidence="1">Uncharacterized protein</fullName>
    </submittedName>
</protein>
<evidence type="ECO:0000313" key="1">
    <source>
        <dbReference type="EMBL" id="PRX48078.1"/>
    </source>
</evidence>
<accession>A0A2T0LVY2</accession>
<proteinExistence type="predicted"/>
<keyword evidence="2" id="KW-1185">Reference proteome</keyword>
<reference evidence="1 2" key="1">
    <citation type="submission" date="2018-03" db="EMBL/GenBank/DDBJ databases">
        <title>Genomic Encyclopedia of Type Strains, Phase III (KMG-III): the genomes of soil and plant-associated and newly described type strains.</title>
        <authorList>
            <person name="Whitman W."/>
        </authorList>
    </citation>
    <scope>NUCLEOTIDE SEQUENCE [LARGE SCALE GENOMIC DNA]</scope>
    <source>
        <strain evidence="1 2">CGMCC 4.7104</strain>
    </source>
</reference>
<organism evidence="1 2">
    <name type="scientific">Nonomuraea fuscirosea</name>
    <dbReference type="NCBI Taxonomy" id="1291556"/>
    <lineage>
        <taxon>Bacteria</taxon>
        <taxon>Bacillati</taxon>
        <taxon>Actinomycetota</taxon>
        <taxon>Actinomycetes</taxon>
        <taxon>Streptosporangiales</taxon>
        <taxon>Streptosporangiaceae</taxon>
        <taxon>Nonomuraea</taxon>
    </lineage>
</organism>
<dbReference type="AlphaFoldDB" id="A0A2T0LVY2"/>
<dbReference type="Proteomes" id="UP000238312">
    <property type="component" value="Unassembled WGS sequence"/>
</dbReference>
<sequence length="88" mass="10231">MIGQLNLVFTAIRQHGWASDLPTRAMFFPENRPKEAKALPSALSEHVMVQLEQPDNLKMKREAPVSIDEELEVHRRAPRQRRCRTARQ</sequence>